<dbReference type="Gene3D" id="1.25.40.390">
    <property type="match status" value="1"/>
</dbReference>
<dbReference type="EMBL" id="JACHCA010000005">
    <property type="protein sequence ID" value="MBB6128153.1"/>
    <property type="molecule type" value="Genomic_DNA"/>
</dbReference>
<comment type="caution">
    <text evidence="1">The sequence shown here is derived from an EMBL/GenBank/DDBJ whole genome shotgun (WGS) entry which is preliminary data.</text>
</comment>
<sequence length="497" mass="54186">MKKISIISKYIIGAGVIILASCKVGGDVNVNPNQSPNAQGGYLLNSAIQFLGGVNGAGATTNINSFAGELYSQYMSETFYTNESLFALKQYDYQTYYTGPLKDLQSVIDVNTNAATKNQSTTLRYGSNNNQIAAARILKAFIFLTITDRWGDIPYTQALKADANFSPAFDAQKDVYAALMKELDDAQNQFDDKGTLSNDILFNGDNTKWKHWANSLHAIMALRLSKVDPTTGRAEFAKAVTAGLMASNADNASYTYLAAQTNENPYFTNYRNRYDYAVSSLVVNTLSTLNDPRLTVYVAPTATSTYVGLPYGTFGDDLNNYNAGTRDNPGNVSLIGLAVSNQSSPTVWTSYAQVLFTEAEAAHLGWINGGDAAAATFYNNGVTASLAQNGVSDADAQTYLGQASITFSANTAMEQIHTQKWIAGFLGNGWESWAEYRRTGLPKLLDPVPGSLSPGQNIPRRQQYPQTEIDLNRTNYNAVVARQGPDALNTRVYWDKQ</sequence>
<dbReference type="SUPFAM" id="SSF48452">
    <property type="entry name" value="TPR-like"/>
    <property type="match status" value="1"/>
</dbReference>
<evidence type="ECO:0008006" key="3">
    <source>
        <dbReference type="Google" id="ProtNLM"/>
    </source>
</evidence>
<accession>A0A841JAM2</accession>
<reference evidence="1 2" key="1">
    <citation type="submission" date="2020-08" db="EMBL/GenBank/DDBJ databases">
        <title>Genomic Encyclopedia of Type Strains, Phase IV (KMG-V): Genome sequencing to study the core and pangenomes of soil and plant-associated prokaryotes.</title>
        <authorList>
            <person name="Whitman W."/>
        </authorList>
    </citation>
    <scope>NUCLEOTIDE SEQUENCE [LARGE SCALE GENOMIC DNA]</scope>
    <source>
        <strain evidence="1 2">MP601</strain>
    </source>
</reference>
<gene>
    <name evidence="1" type="ORF">HDF22_002266</name>
</gene>
<evidence type="ECO:0000313" key="2">
    <source>
        <dbReference type="Proteomes" id="UP000548326"/>
    </source>
</evidence>
<name>A0A841JAM2_9SPHI</name>
<proteinExistence type="predicted"/>
<dbReference type="Proteomes" id="UP000548326">
    <property type="component" value="Unassembled WGS sequence"/>
</dbReference>
<dbReference type="InterPro" id="IPR041662">
    <property type="entry name" value="SusD-like_2"/>
</dbReference>
<protein>
    <recommendedName>
        <fullName evidence="3">Starch-binding associating with outer membrane</fullName>
    </recommendedName>
</protein>
<dbReference type="PROSITE" id="PS51257">
    <property type="entry name" value="PROKAR_LIPOPROTEIN"/>
    <property type="match status" value="1"/>
</dbReference>
<dbReference type="InterPro" id="IPR011990">
    <property type="entry name" value="TPR-like_helical_dom_sf"/>
</dbReference>
<dbReference type="Pfam" id="PF12771">
    <property type="entry name" value="SusD-like_2"/>
    <property type="match status" value="1"/>
</dbReference>
<organism evidence="1 2">
    <name type="scientific">Mucilaginibacter lappiensis</name>
    <dbReference type="NCBI Taxonomy" id="354630"/>
    <lineage>
        <taxon>Bacteria</taxon>
        <taxon>Pseudomonadati</taxon>
        <taxon>Bacteroidota</taxon>
        <taxon>Sphingobacteriia</taxon>
        <taxon>Sphingobacteriales</taxon>
        <taxon>Sphingobacteriaceae</taxon>
        <taxon>Mucilaginibacter</taxon>
    </lineage>
</organism>
<dbReference type="RefSeq" id="WP_183587488.1">
    <property type="nucleotide sequence ID" value="NZ_JACHCA010000005.1"/>
</dbReference>
<evidence type="ECO:0000313" key="1">
    <source>
        <dbReference type="EMBL" id="MBB6128153.1"/>
    </source>
</evidence>
<dbReference type="AlphaFoldDB" id="A0A841JAM2"/>